<evidence type="ECO:0000313" key="2">
    <source>
        <dbReference type="Proteomes" id="UP000054217"/>
    </source>
</evidence>
<dbReference type="EMBL" id="KN831947">
    <property type="protein sequence ID" value="KIO12394.1"/>
    <property type="molecule type" value="Genomic_DNA"/>
</dbReference>
<accession>A0A0C3PUC8</accession>
<dbReference type="Proteomes" id="UP000054217">
    <property type="component" value="Unassembled WGS sequence"/>
</dbReference>
<protein>
    <submittedName>
        <fullName evidence="1">Uncharacterized protein</fullName>
    </submittedName>
</protein>
<organism evidence="1 2">
    <name type="scientific">Pisolithus tinctorius Marx 270</name>
    <dbReference type="NCBI Taxonomy" id="870435"/>
    <lineage>
        <taxon>Eukaryota</taxon>
        <taxon>Fungi</taxon>
        <taxon>Dikarya</taxon>
        <taxon>Basidiomycota</taxon>
        <taxon>Agaricomycotina</taxon>
        <taxon>Agaricomycetes</taxon>
        <taxon>Agaricomycetidae</taxon>
        <taxon>Boletales</taxon>
        <taxon>Sclerodermatineae</taxon>
        <taxon>Pisolithaceae</taxon>
        <taxon>Pisolithus</taxon>
    </lineage>
</organism>
<evidence type="ECO:0000313" key="1">
    <source>
        <dbReference type="EMBL" id="KIO12394.1"/>
    </source>
</evidence>
<name>A0A0C3PUC8_PISTI</name>
<reference evidence="2" key="2">
    <citation type="submission" date="2015-01" db="EMBL/GenBank/DDBJ databases">
        <title>Evolutionary Origins and Diversification of the Mycorrhizal Mutualists.</title>
        <authorList>
            <consortium name="DOE Joint Genome Institute"/>
            <consortium name="Mycorrhizal Genomics Consortium"/>
            <person name="Kohler A."/>
            <person name="Kuo A."/>
            <person name="Nagy L.G."/>
            <person name="Floudas D."/>
            <person name="Copeland A."/>
            <person name="Barry K.W."/>
            <person name="Cichocki N."/>
            <person name="Veneault-Fourrey C."/>
            <person name="LaButti K."/>
            <person name="Lindquist E.A."/>
            <person name="Lipzen A."/>
            <person name="Lundell T."/>
            <person name="Morin E."/>
            <person name="Murat C."/>
            <person name="Riley R."/>
            <person name="Ohm R."/>
            <person name="Sun H."/>
            <person name="Tunlid A."/>
            <person name="Henrissat B."/>
            <person name="Grigoriev I.V."/>
            <person name="Hibbett D.S."/>
            <person name="Martin F."/>
        </authorList>
    </citation>
    <scope>NUCLEOTIDE SEQUENCE [LARGE SCALE GENOMIC DNA]</scope>
    <source>
        <strain evidence="2">Marx 270</strain>
    </source>
</reference>
<dbReference type="AlphaFoldDB" id="A0A0C3PUC8"/>
<dbReference type="HOGENOM" id="CLU_1917924_0_0_1"/>
<gene>
    <name evidence="1" type="ORF">M404DRAFT_675282</name>
</gene>
<keyword evidence="2" id="KW-1185">Reference proteome</keyword>
<proteinExistence type="predicted"/>
<sequence>MKIYGDKFCEQGTYNDMDQAINTFLGCVEVSQCWPISKNVVPCFRHPLVLKDLNQGERGETTVLALGPLILSAEISASSQTNHVANKANNDKRSGLEVSDFWAVGFAVRILHRQLERDVLRRSSDSSMDVFK</sequence>
<dbReference type="InParanoid" id="A0A0C3PUC8"/>
<reference evidence="1 2" key="1">
    <citation type="submission" date="2014-04" db="EMBL/GenBank/DDBJ databases">
        <authorList>
            <consortium name="DOE Joint Genome Institute"/>
            <person name="Kuo A."/>
            <person name="Kohler A."/>
            <person name="Costa M.D."/>
            <person name="Nagy L.G."/>
            <person name="Floudas D."/>
            <person name="Copeland A."/>
            <person name="Barry K.W."/>
            <person name="Cichocki N."/>
            <person name="Veneault-Fourrey C."/>
            <person name="LaButti K."/>
            <person name="Lindquist E.A."/>
            <person name="Lipzen A."/>
            <person name="Lundell T."/>
            <person name="Morin E."/>
            <person name="Murat C."/>
            <person name="Sun H."/>
            <person name="Tunlid A."/>
            <person name="Henrissat B."/>
            <person name="Grigoriev I.V."/>
            <person name="Hibbett D.S."/>
            <person name="Martin F."/>
            <person name="Nordberg H.P."/>
            <person name="Cantor M.N."/>
            <person name="Hua S.X."/>
        </authorList>
    </citation>
    <scope>NUCLEOTIDE SEQUENCE [LARGE SCALE GENOMIC DNA]</scope>
    <source>
        <strain evidence="1 2">Marx 270</strain>
    </source>
</reference>